<dbReference type="Pfam" id="PF00560">
    <property type="entry name" value="LRR_1"/>
    <property type="match status" value="1"/>
</dbReference>
<feature type="compositionally biased region" description="Low complexity" evidence="3">
    <location>
        <begin position="157"/>
        <end position="166"/>
    </location>
</feature>
<evidence type="ECO:0000256" key="2">
    <source>
        <dbReference type="ARBA" id="ARBA00022737"/>
    </source>
</evidence>
<feature type="compositionally biased region" description="Low complexity" evidence="3">
    <location>
        <begin position="345"/>
        <end position="354"/>
    </location>
</feature>
<feature type="compositionally biased region" description="Polar residues" evidence="3">
    <location>
        <begin position="307"/>
        <end position="337"/>
    </location>
</feature>
<proteinExistence type="predicted"/>
<name>A0A9P4QVQ2_9PLEO</name>
<feature type="compositionally biased region" description="Low complexity" evidence="3">
    <location>
        <begin position="277"/>
        <end position="295"/>
    </location>
</feature>
<keyword evidence="5" id="KW-1185">Reference proteome</keyword>
<dbReference type="GO" id="GO:0005737">
    <property type="term" value="C:cytoplasm"/>
    <property type="evidence" value="ECO:0007669"/>
    <property type="project" value="TreeGrafter"/>
</dbReference>
<dbReference type="PANTHER" id="PTHR48051:SF46">
    <property type="entry name" value="LEUCINE RICH REPEAT-CONTAINING DOMAIN PROTEIN"/>
    <property type="match status" value="1"/>
</dbReference>
<feature type="compositionally biased region" description="Polar residues" evidence="3">
    <location>
        <begin position="105"/>
        <end position="116"/>
    </location>
</feature>
<sequence length="1076" mass="115906">MDPPSSIPLRSSGIPRPSSSRLPVLRPSASQSQLRSSTAGPQVQRKPSLPTVSRPQLSSHGAQTLQKKTSRSSIARSTTPSTSTLPNTSSSRASLTSASRRVPSINASSRTSSIDSTFKKPIGRPQSRQTRHRPPPVSASREQGVEEDVLGDLDGFRSASRASSRAGSREQDMDNAAESDPEPVEPPRRKARPSLSDRTIESLSQLPASPAGKGRRRSSFFSADNSMPPPARPASALGGSNRRPTTSDGTPQPAPATPRRLGGLTQRGSMTAPGKRSASTTLPSTTSTPSKASTLRTALQPKAQPLAQRQNLQSTPRARPLSNSKTMTARTPKSRPSLTGIFDEATSPPGTAAPLTPPPGRQTASNNRTPETSRKVSNSSAALREQIAKAKAARRSDVTVNADDTPRKVSSSSGTLREQIAKAKEAARQAHATKQFRVDTPPKEVPAVTENEFGIEPDPEEVSQFDFGFDDPFNQTSKGGKSVLRKRVDGARADGRLNIAAMALSEMPEEVLNMYKFNSDDATVAWGEVVDLTTMIAADNEFATLPEKLFPDVDPESSLGDDEDGPQFGAVQSIDLHGNMLTQLPIGLKWLSQLSKLNLARNQLSADSFDVISRISSLREVKLSENKLLGALPGSVGSLKQLEVLEVQGNKLTSLPKEICELVHLRTLNISENLLTTVPSELFTSVPIVELIATKNNFSGSFFDVDTVPHLQNLQLSNNSLASLCVTGTILLPALKTLNVSANRLSALPDISSWTSLTTLLAGENKLSVFPEGFVTLQQLRSADFSANNITKLDEKIAVMNGLMNLTLVANPLRDRKFLSMETQDIKRDLMSRLEPTEGGMGQDEEGADAAVGAELSHEENGWQLKPSGTLDLSSQNLSELDEGALLSFAERNDVRQLYLQQNCLTVIPNMLSGLPHLTLLDLSKNNMSTPLMDRLELPRLRELRLSGNKLQSLGDLLTLLSAPALQHLDVSNNRLSGTLPSMRDTFPGLILLIASDNAISEVSAKVLEGLKVVNLSNNEIPKLDPRIGLLQGTLTSLDVEGNTFRVPNYAVLQKGTDAVLNWLRDKVPLGDGETF</sequence>
<dbReference type="PANTHER" id="PTHR48051">
    <property type="match status" value="1"/>
</dbReference>
<dbReference type="InterPro" id="IPR032675">
    <property type="entry name" value="LRR_dom_sf"/>
</dbReference>
<comment type="caution">
    <text evidence="4">The sequence shown here is derived from an EMBL/GenBank/DDBJ whole genome shotgun (WGS) entry which is preliminary data.</text>
</comment>
<dbReference type="Proteomes" id="UP000799444">
    <property type="component" value="Unassembled WGS sequence"/>
</dbReference>
<dbReference type="SMART" id="SM00364">
    <property type="entry name" value="LRR_BAC"/>
    <property type="match status" value="8"/>
</dbReference>
<dbReference type="InterPro" id="IPR001611">
    <property type="entry name" value="Leu-rich_rpt"/>
</dbReference>
<dbReference type="InterPro" id="IPR050216">
    <property type="entry name" value="LRR_domain-containing"/>
</dbReference>
<feature type="compositionally biased region" description="Low complexity" evidence="3">
    <location>
        <begin position="77"/>
        <end position="101"/>
    </location>
</feature>
<feature type="compositionally biased region" description="Acidic residues" evidence="3">
    <location>
        <begin position="173"/>
        <end position="183"/>
    </location>
</feature>
<reference evidence="4" key="1">
    <citation type="journal article" date="2020" name="Stud. Mycol.">
        <title>101 Dothideomycetes genomes: a test case for predicting lifestyles and emergence of pathogens.</title>
        <authorList>
            <person name="Haridas S."/>
            <person name="Albert R."/>
            <person name="Binder M."/>
            <person name="Bloem J."/>
            <person name="Labutti K."/>
            <person name="Salamov A."/>
            <person name="Andreopoulos B."/>
            <person name="Baker S."/>
            <person name="Barry K."/>
            <person name="Bills G."/>
            <person name="Bluhm B."/>
            <person name="Cannon C."/>
            <person name="Castanera R."/>
            <person name="Culley D."/>
            <person name="Daum C."/>
            <person name="Ezra D."/>
            <person name="Gonzalez J."/>
            <person name="Henrissat B."/>
            <person name="Kuo A."/>
            <person name="Liang C."/>
            <person name="Lipzen A."/>
            <person name="Lutzoni F."/>
            <person name="Magnuson J."/>
            <person name="Mondo S."/>
            <person name="Nolan M."/>
            <person name="Ohm R."/>
            <person name="Pangilinan J."/>
            <person name="Park H.-J."/>
            <person name="Ramirez L."/>
            <person name="Alfaro M."/>
            <person name="Sun H."/>
            <person name="Tritt A."/>
            <person name="Yoshinaga Y."/>
            <person name="Zwiers L.-H."/>
            <person name="Turgeon B."/>
            <person name="Goodwin S."/>
            <person name="Spatafora J."/>
            <person name="Crous P."/>
            <person name="Grigoriev I."/>
        </authorList>
    </citation>
    <scope>NUCLEOTIDE SEQUENCE</scope>
    <source>
        <strain evidence="4">CBS 125425</strain>
    </source>
</reference>
<dbReference type="OrthoDB" id="676979at2759"/>
<dbReference type="Gene3D" id="3.80.10.10">
    <property type="entry name" value="Ribonuclease Inhibitor"/>
    <property type="match status" value="3"/>
</dbReference>
<accession>A0A9P4QVQ2</accession>
<evidence type="ECO:0000256" key="1">
    <source>
        <dbReference type="ARBA" id="ARBA00022614"/>
    </source>
</evidence>
<feature type="compositionally biased region" description="Polar residues" evidence="3">
    <location>
        <begin position="50"/>
        <end position="76"/>
    </location>
</feature>
<protein>
    <submittedName>
        <fullName evidence="4">L domain-like protein</fullName>
    </submittedName>
</protein>
<gene>
    <name evidence="4" type="ORF">EJ04DRAFT_514343</name>
</gene>
<evidence type="ECO:0000256" key="3">
    <source>
        <dbReference type="SAM" id="MobiDB-lite"/>
    </source>
</evidence>
<dbReference type="PROSITE" id="PS51450">
    <property type="entry name" value="LRR"/>
    <property type="match status" value="3"/>
</dbReference>
<evidence type="ECO:0000313" key="5">
    <source>
        <dbReference type="Proteomes" id="UP000799444"/>
    </source>
</evidence>
<feature type="compositionally biased region" description="Polar residues" evidence="3">
    <location>
        <begin position="29"/>
        <end position="41"/>
    </location>
</feature>
<keyword evidence="1" id="KW-0433">Leucine-rich repeat</keyword>
<dbReference type="Pfam" id="PF13855">
    <property type="entry name" value="LRR_8"/>
    <property type="match status" value="2"/>
</dbReference>
<feature type="compositionally biased region" description="Low complexity" evidence="3">
    <location>
        <begin position="7"/>
        <end position="28"/>
    </location>
</feature>
<dbReference type="AlphaFoldDB" id="A0A9P4QVQ2"/>
<dbReference type="SUPFAM" id="SSF52058">
    <property type="entry name" value="L domain-like"/>
    <property type="match status" value="2"/>
</dbReference>
<dbReference type="EMBL" id="ML996189">
    <property type="protein sequence ID" value="KAF2731781.1"/>
    <property type="molecule type" value="Genomic_DNA"/>
</dbReference>
<keyword evidence="2" id="KW-0677">Repeat</keyword>
<dbReference type="InterPro" id="IPR003591">
    <property type="entry name" value="Leu-rich_rpt_typical-subtyp"/>
</dbReference>
<dbReference type="SMART" id="SM00369">
    <property type="entry name" value="LRR_TYP"/>
    <property type="match status" value="10"/>
</dbReference>
<feature type="region of interest" description="Disordered" evidence="3">
    <location>
        <begin position="1"/>
        <end position="416"/>
    </location>
</feature>
<feature type="compositionally biased region" description="Polar residues" evidence="3">
    <location>
        <begin position="362"/>
        <end position="381"/>
    </location>
</feature>
<organism evidence="4 5">
    <name type="scientific">Polyplosphaeria fusca</name>
    <dbReference type="NCBI Taxonomy" id="682080"/>
    <lineage>
        <taxon>Eukaryota</taxon>
        <taxon>Fungi</taxon>
        <taxon>Dikarya</taxon>
        <taxon>Ascomycota</taxon>
        <taxon>Pezizomycotina</taxon>
        <taxon>Dothideomycetes</taxon>
        <taxon>Pleosporomycetidae</taxon>
        <taxon>Pleosporales</taxon>
        <taxon>Tetraplosphaeriaceae</taxon>
        <taxon>Polyplosphaeria</taxon>
    </lineage>
</organism>
<evidence type="ECO:0000313" key="4">
    <source>
        <dbReference type="EMBL" id="KAF2731781.1"/>
    </source>
</evidence>